<dbReference type="CDD" id="cd01823">
    <property type="entry name" value="SEST_like"/>
    <property type="match status" value="1"/>
</dbReference>
<dbReference type="PANTHER" id="PTHR37981">
    <property type="entry name" value="LIPASE 2"/>
    <property type="match status" value="1"/>
</dbReference>
<comment type="caution">
    <text evidence="4">The sequence shown here is derived from an EMBL/GenBank/DDBJ whole genome shotgun (WGS) entry which is preliminary data.</text>
</comment>
<dbReference type="AlphaFoldDB" id="A0A401V0J2"/>
<feature type="disulfide bond" evidence="2">
    <location>
        <begin position="64"/>
        <end position="89"/>
    </location>
</feature>
<sequence length="275" mass="28143">MTTVTLMTRPRRTTTSALLAVIAALVLVGSVATTASAGPRHRVVYDALGDSYASGYGVPPYTACGRSQSAYPVQLDGRHRVQLDDFVACAGATTVSLVAGGQLTALDADTDLVTLSIGGNDVGWSTAVVACLGGTDAQCAGATALVDARIRGELPALLDTVYAQVAAAAPDARVVVTGYPRLFSAEHGAYLAASVAELTALNTAADTLAAVNSAAADRAGFQYVDVRKRFTDHGANAPDPWILGPTDPAAFHPTADGYEAYTAAVNSALGRVRLC</sequence>
<keyword evidence="2" id="KW-1015">Disulfide bond</keyword>
<proteinExistence type="predicted"/>
<feature type="active site" evidence="1">
    <location>
        <position position="252"/>
    </location>
</feature>
<accession>A0A401V0J2</accession>
<dbReference type="PANTHER" id="PTHR37981:SF1">
    <property type="entry name" value="SGNH HYDROLASE-TYPE ESTERASE DOMAIN-CONTAINING PROTEIN"/>
    <property type="match status" value="1"/>
</dbReference>
<evidence type="ECO:0000313" key="4">
    <source>
        <dbReference type="EMBL" id="GCD20451.1"/>
    </source>
</evidence>
<dbReference type="Gene3D" id="3.40.50.1110">
    <property type="entry name" value="SGNH hydrolase"/>
    <property type="match status" value="1"/>
</dbReference>
<dbReference type="GO" id="GO:0019433">
    <property type="term" value="P:triglyceride catabolic process"/>
    <property type="evidence" value="ECO:0007669"/>
    <property type="project" value="TreeGrafter"/>
</dbReference>
<feature type="domain" description="SGNH hydrolase-type esterase" evidence="3">
    <location>
        <begin position="47"/>
        <end position="260"/>
    </location>
</feature>
<dbReference type="InterPro" id="IPR037460">
    <property type="entry name" value="SEST-like"/>
</dbReference>
<feature type="disulfide bond" evidence="2">
    <location>
        <begin position="131"/>
        <end position="139"/>
    </location>
</feature>
<name>A0A401V0J2_9CELL</name>
<evidence type="ECO:0000313" key="5">
    <source>
        <dbReference type="Proteomes" id="UP000288246"/>
    </source>
</evidence>
<gene>
    <name evidence="4" type="ORF">CTKZ_20130</name>
</gene>
<evidence type="ECO:0000256" key="1">
    <source>
        <dbReference type="PIRSR" id="PIRSR637460-1"/>
    </source>
</evidence>
<dbReference type="SUPFAM" id="SSF52266">
    <property type="entry name" value="SGNH hydrolase"/>
    <property type="match status" value="1"/>
</dbReference>
<dbReference type="InterPro" id="IPR036514">
    <property type="entry name" value="SGNH_hydro_sf"/>
</dbReference>
<keyword evidence="4" id="KW-0378">Hydrolase</keyword>
<organism evidence="4 5">
    <name type="scientific">Cellulomonas algicola</name>
    <dbReference type="NCBI Taxonomy" id="2071633"/>
    <lineage>
        <taxon>Bacteria</taxon>
        <taxon>Bacillati</taxon>
        <taxon>Actinomycetota</taxon>
        <taxon>Actinomycetes</taxon>
        <taxon>Micrococcales</taxon>
        <taxon>Cellulomonadaceae</taxon>
        <taxon>Cellulomonas</taxon>
    </lineage>
</organism>
<dbReference type="Pfam" id="PF13472">
    <property type="entry name" value="Lipase_GDSL_2"/>
    <property type="match status" value="1"/>
</dbReference>
<dbReference type="GO" id="GO:0004806">
    <property type="term" value="F:triacylglycerol lipase activity"/>
    <property type="evidence" value="ECO:0007669"/>
    <property type="project" value="TreeGrafter"/>
</dbReference>
<evidence type="ECO:0000256" key="2">
    <source>
        <dbReference type="PIRSR" id="PIRSR637460-2"/>
    </source>
</evidence>
<keyword evidence="5" id="KW-1185">Reference proteome</keyword>
<feature type="active site" description="Nucleophile" evidence="1">
    <location>
        <position position="51"/>
    </location>
</feature>
<protein>
    <submittedName>
        <fullName evidence="4">Hydrolase</fullName>
    </submittedName>
</protein>
<dbReference type="Proteomes" id="UP000288246">
    <property type="component" value="Unassembled WGS sequence"/>
</dbReference>
<dbReference type="InterPro" id="IPR013830">
    <property type="entry name" value="SGNH_hydro"/>
</dbReference>
<reference evidence="4 5" key="1">
    <citation type="submission" date="2018-11" db="EMBL/GenBank/DDBJ databases">
        <title>Draft genome sequence of Cellulomonas takizawaensis strain TKZ-21.</title>
        <authorList>
            <person name="Yamamura H."/>
            <person name="Hayashi T."/>
            <person name="Hamada M."/>
            <person name="Serisawa Y."/>
            <person name="Matsuyama K."/>
            <person name="Nakagawa Y."/>
            <person name="Otoguro M."/>
            <person name="Yanagida F."/>
            <person name="Hayakawa M."/>
        </authorList>
    </citation>
    <scope>NUCLEOTIDE SEQUENCE [LARGE SCALE GENOMIC DNA]</scope>
    <source>
        <strain evidence="4 5">TKZ-21</strain>
    </source>
</reference>
<dbReference type="EMBL" id="BHYL01000150">
    <property type="protein sequence ID" value="GCD20451.1"/>
    <property type="molecule type" value="Genomic_DNA"/>
</dbReference>
<evidence type="ECO:0000259" key="3">
    <source>
        <dbReference type="Pfam" id="PF13472"/>
    </source>
</evidence>